<dbReference type="InterPro" id="IPR011006">
    <property type="entry name" value="CheY-like_superfamily"/>
</dbReference>
<reference evidence="6" key="1">
    <citation type="submission" date="2020-08" db="EMBL/GenBank/DDBJ databases">
        <title>Genome public.</title>
        <authorList>
            <person name="Liu C."/>
            <person name="Sun Q."/>
        </authorList>
    </citation>
    <scope>NUCLEOTIDE SEQUENCE</scope>
    <source>
        <strain evidence="6">NSJ-52</strain>
    </source>
</reference>
<comment type="caution">
    <text evidence="6">The sequence shown here is derived from an EMBL/GenBank/DDBJ whole genome shotgun (WGS) entry which is preliminary data.</text>
</comment>
<dbReference type="InterPro" id="IPR050595">
    <property type="entry name" value="Bact_response_regulator"/>
</dbReference>
<dbReference type="GO" id="GO:0000160">
    <property type="term" value="P:phosphorelay signal transduction system"/>
    <property type="evidence" value="ECO:0007669"/>
    <property type="project" value="InterPro"/>
</dbReference>
<evidence type="ECO:0000256" key="1">
    <source>
        <dbReference type="ARBA" id="ARBA00018672"/>
    </source>
</evidence>
<dbReference type="AlphaFoldDB" id="A0A8J6JC90"/>
<dbReference type="EMBL" id="JACOPQ010000007">
    <property type="protein sequence ID" value="MBC5737458.1"/>
    <property type="molecule type" value="Genomic_DNA"/>
</dbReference>
<dbReference type="Pfam" id="PF00072">
    <property type="entry name" value="Response_reg"/>
    <property type="match status" value="1"/>
</dbReference>
<organism evidence="6 7">
    <name type="scientific">Lawsonibacter faecis</name>
    <dbReference type="NCBI Taxonomy" id="2763052"/>
    <lineage>
        <taxon>Bacteria</taxon>
        <taxon>Bacillati</taxon>
        <taxon>Bacillota</taxon>
        <taxon>Clostridia</taxon>
        <taxon>Eubacteriales</taxon>
        <taxon>Oscillospiraceae</taxon>
        <taxon>Lawsonibacter</taxon>
    </lineage>
</organism>
<dbReference type="PANTHER" id="PTHR44591">
    <property type="entry name" value="STRESS RESPONSE REGULATOR PROTEIN 1"/>
    <property type="match status" value="1"/>
</dbReference>
<dbReference type="SMART" id="SM00448">
    <property type="entry name" value="REC"/>
    <property type="match status" value="1"/>
</dbReference>
<dbReference type="PANTHER" id="PTHR44591:SF3">
    <property type="entry name" value="RESPONSE REGULATORY DOMAIN-CONTAINING PROTEIN"/>
    <property type="match status" value="1"/>
</dbReference>
<dbReference type="Proteomes" id="UP000607645">
    <property type="component" value="Unassembled WGS sequence"/>
</dbReference>
<protein>
    <recommendedName>
        <fullName evidence="1">Stage 0 sporulation protein A homolog</fullName>
    </recommendedName>
</protein>
<keyword evidence="7" id="KW-1185">Reference proteome</keyword>
<dbReference type="RefSeq" id="WP_186919271.1">
    <property type="nucleotide sequence ID" value="NZ_JACOPQ010000007.1"/>
</dbReference>
<sequence>MEILLVDDERLARACTQSMLEEILSGVEVRFHHASTAAQALEWLEDRGAPDLAIVDYKMPKCSGLELVERAGPCCPGTVWVLLSGYDLADERSRIEAAGVRFTLSKPAGVEEFSTVVSHIWGNGGAMP</sequence>
<feature type="domain" description="Response regulatory" evidence="5">
    <location>
        <begin position="2"/>
        <end position="121"/>
    </location>
</feature>
<gene>
    <name evidence="6" type="ORF">H8S62_10620</name>
</gene>
<dbReference type="PROSITE" id="PS50110">
    <property type="entry name" value="RESPONSE_REGULATORY"/>
    <property type="match status" value="1"/>
</dbReference>
<evidence type="ECO:0000313" key="7">
    <source>
        <dbReference type="Proteomes" id="UP000607645"/>
    </source>
</evidence>
<dbReference type="InterPro" id="IPR001789">
    <property type="entry name" value="Sig_transdc_resp-reg_receiver"/>
</dbReference>
<evidence type="ECO:0000256" key="2">
    <source>
        <dbReference type="ARBA" id="ARBA00022553"/>
    </source>
</evidence>
<name>A0A8J6JC90_9FIRM</name>
<feature type="modified residue" description="4-aspartylphosphate" evidence="4">
    <location>
        <position position="56"/>
    </location>
</feature>
<evidence type="ECO:0000256" key="3">
    <source>
        <dbReference type="ARBA" id="ARBA00024867"/>
    </source>
</evidence>
<proteinExistence type="predicted"/>
<keyword evidence="2 4" id="KW-0597">Phosphoprotein</keyword>
<dbReference type="Gene3D" id="3.40.50.2300">
    <property type="match status" value="1"/>
</dbReference>
<evidence type="ECO:0000313" key="6">
    <source>
        <dbReference type="EMBL" id="MBC5737458.1"/>
    </source>
</evidence>
<evidence type="ECO:0000259" key="5">
    <source>
        <dbReference type="PROSITE" id="PS50110"/>
    </source>
</evidence>
<dbReference type="CDD" id="cd00156">
    <property type="entry name" value="REC"/>
    <property type="match status" value="1"/>
</dbReference>
<accession>A0A8J6JC90</accession>
<evidence type="ECO:0000256" key="4">
    <source>
        <dbReference type="PROSITE-ProRule" id="PRU00169"/>
    </source>
</evidence>
<comment type="function">
    <text evidence="3">May play the central regulatory role in sporulation. It may be an element of the effector pathway responsible for the activation of sporulation genes in response to nutritional stress. Spo0A may act in concert with spo0H (a sigma factor) to control the expression of some genes that are critical to the sporulation process.</text>
</comment>
<dbReference type="SUPFAM" id="SSF52172">
    <property type="entry name" value="CheY-like"/>
    <property type="match status" value="1"/>
</dbReference>